<comment type="caution">
    <text evidence="2">The sequence shown here is derived from an EMBL/GenBank/DDBJ whole genome shotgun (WGS) entry which is preliminary data.</text>
</comment>
<evidence type="ECO:0000256" key="1">
    <source>
        <dbReference type="SAM" id="MobiDB-lite"/>
    </source>
</evidence>
<dbReference type="EMBL" id="WJQU01000004">
    <property type="protein sequence ID" value="KAJ6635174.1"/>
    <property type="molecule type" value="Genomic_DNA"/>
</dbReference>
<sequence length="241" mass="27449">MRCIIFASADSAISCTSCGDECAEACGTRHFRTCCFNYLKKRSSPAVDTKPKYWLSKSLLNKLIKLAQLEESDRISTPQPLQNYNKYSESPPDDDVTQNTLVDNMNWKKIELMLLILSGFAVYFAECGLINSDRSPFRQTSMERLQKRPFCNAFTGCGRKRSSNQDVEREINSSNGIDETLGDLLDLNSEPAVEDLMRQIMSQAKMWEAIQEANREMTIQKNDRNAQNRQKFPAIAFNAQK</sequence>
<evidence type="ECO:0000313" key="2">
    <source>
        <dbReference type="EMBL" id="KAJ6635174.1"/>
    </source>
</evidence>
<gene>
    <name evidence="2" type="primary">CCAP</name>
    <name evidence="2" type="ORF">Bhyg_13758</name>
</gene>
<dbReference type="InterPro" id="IPR024276">
    <property type="entry name" value="CCAP"/>
</dbReference>
<dbReference type="OrthoDB" id="6134464at2759"/>
<dbReference type="Proteomes" id="UP001151699">
    <property type="component" value="Chromosome C"/>
</dbReference>
<feature type="region of interest" description="Disordered" evidence="1">
    <location>
        <begin position="76"/>
        <end position="97"/>
    </location>
</feature>
<proteinExistence type="predicted"/>
<keyword evidence="3" id="KW-1185">Reference proteome</keyword>
<reference evidence="2" key="1">
    <citation type="submission" date="2022-07" db="EMBL/GenBank/DDBJ databases">
        <authorList>
            <person name="Trinca V."/>
            <person name="Uliana J.V.C."/>
            <person name="Torres T.T."/>
            <person name="Ward R.J."/>
            <person name="Monesi N."/>
        </authorList>
    </citation>
    <scope>NUCLEOTIDE SEQUENCE</scope>
    <source>
        <strain evidence="2">HSMRA1968</strain>
        <tissue evidence="2">Whole embryos</tissue>
    </source>
</reference>
<protein>
    <submittedName>
        <fullName evidence="2">Cardioactive peptide</fullName>
    </submittedName>
</protein>
<accession>A0A9Q0MQL0</accession>
<name>A0A9Q0MQL0_9DIPT</name>
<organism evidence="2 3">
    <name type="scientific">Pseudolycoriella hygida</name>
    <dbReference type="NCBI Taxonomy" id="35572"/>
    <lineage>
        <taxon>Eukaryota</taxon>
        <taxon>Metazoa</taxon>
        <taxon>Ecdysozoa</taxon>
        <taxon>Arthropoda</taxon>
        <taxon>Hexapoda</taxon>
        <taxon>Insecta</taxon>
        <taxon>Pterygota</taxon>
        <taxon>Neoptera</taxon>
        <taxon>Endopterygota</taxon>
        <taxon>Diptera</taxon>
        <taxon>Nematocera</taxon>
        <taxon>Sciaroidea</taxon>
        <taxon>Sciaridae</taxon>
        <taxon>Pseudolycoriella</taxon>
    </lineage>
</organism>
<feature type="compositionally biased region" description="Polar residues" evidence="1">
    <location>
        <begin position="76"/>
        <end position="88"/>
    </location>
</feature>
<dbReference type="AlphaFoldDB" id="A0A9Q0MQL0"/>
<evidence type="ECO:0000313" key="3">
    <source>
        <dbReference type="Proteomes" id="UP001151699"/>
    </source>
</evidence>
<dbReference type="Pfam" id="PF11105">
    <property type="entry name" value="CCAP"/>
    <property type="match status" value="1"/>
</dbReference>